<dbReference type="InterPro" id="IPR006059">
    <property type="entry name" value="SBP"/>
</dbReference>
<sequence length="437" mass="48784">MFKQMWIGLLAGLALLPAGPPAAATELTILWAEWDPANYLQELANEYEKETGVKVTVETVNWPGFQDKAFMEFNAHGDSYDMVVGDSQWLGAGATEGHYAELTDLVRQLDLTKVMTPASMTYYSEYPKGSGRYWAVPLEADAVGWAYRKDWFEDPSEMKAFRQKYGYDLAPPKTWMQLRDIAEFFYRPHANPPRYGVAIYTEQHSDGMIMGFMSELFSYGGELGDYATCAVDGIVNSPQAVRALKAYKELYSFTPPDWANTSNREEDLAITGNLAAMSMNFFAFFPALANPSINPNASVTGFFASPAGPGGERFTALGGQGISIVSYSHKQKEARKFLEWLSRDDTQQKWADLGGYTADARILASPRFRNATPYNDAFYQSLFVVKDFWAEPYYAKLVDQMNARLGPYMLKDGGSAKETLDGIAADWKATIVEQGCK</sequence>
<comment type="subcellular location">
    <subcellularLocation>
        <location evidence="1">Periplasm</location>
    </subcellularLocation>
</comment>
<dbReference type="SUPFAM" id="SSF53850">
    <property type="entry name" value="Periplasmic binding protein-like II"/>
    <property type="match status" value="1"/>
</dbReference>
<dbReference type="EMBL" id="CP050296">
    <property type="protein sequence ID" value="QND61143.1"/>
    <property type="molecule type" value="Genomic_DNA"/>
</dbReference>
<evidence type="ECO:0000256" key="6">
    <source>
        <dbReference type="SAM" id="SignalP"/>
    </source>
</evidence>
<proteinExistence type="inferred from homology"/>
<dbReference type="Gene3D" id="3.40.190.10">
    <property type="entry name" value="Periplasmic binding protein-like II"/>
    <property type="match status" value="2"/>
</dbReference>
<dbReference type="InterPro" id="IPR050490">
    <property type="entry name" value="Bact_solute-bd_prot1"/>
</dbReference>
<evidence type="ECO:0000313" key="7">
    <source>
        <dbReference type="EMBL" id="QND61143.1"/>
    </source>
</evidence>
<keyword evidence="3" id="KW-0813">Transport</keyword>
<feature type="signal peptide" evidence="6">
    <location>
        <begin position="1"/>
        <end position="24"/>
    </location>
</feature>
<accession>A0A7G6T311</accession>
<reference evidence="8" key="1">
    <citation type="journal article" date="2020" name="Mol. Plant Microbe">
        <title>Rhizobial microsymbionts of the narrowly endemic Oxytropis species growing in Kamchatka are characterized by significant genetic diversity and possess a set of genes that are associated with T3SS and T6SS secretion systems and can affect the development of symbiosis.</title>
        <authorList>
            <person name="Safronova V."/>
            <person name="Guro P."/>
            <person name="Sazanova A."/>
            <person name="Kuznetsova I."/>
            <person name="Belimov A."/>
            <person name="Yakubov V."/>
            <person name="Chirak E."/>
            <person name="Afonin A."/>
            <person name="Gogolev Y."/>
            <person name="Andronov E."/>
            <person name="Tikhonovich I."/>
        </authorList>
    </citation>
    <scope>NUCLEOTIDE SEQUENCE [LARGE SCALE GENOMIC DNA]</scope>
    <source>
        <strain evidence="8">583</strain>
    </source>
</reference>
<dbReference type="AlphaFoldDB" id="A0A7G6T311"/>
<dbReference type="PANTHER" id="PTHR43649:SF34">
    <property type="entry name" value="ABC TRANSPORTER PERIPLASMIC-BINDING PROTEIN YCJN-RELATED"/>
    <property type="match status" value="1"/>
</dbReference>
<keyword evidence="5" id="KW-0574">Periplasm</keyword>
<keyword evidence="4 6" id="KW-0732">Signal</keyword>
<dbReference type="PANTHER" id="PTHR43649">
    <property type="entry name" value="ARABINOSE-BINDING PROTEIN-RELATED"/>
    <property type="match status" value="1"/>
</dbReference>
<evidence type="ECO:0000256" key="2">
    <source>
        <dbReference type="ARBA" id="ARBA00008520"/>
    </source>
</evidence>
<organism evidence="7 8">
    <name type="scientific">Mesorhizobium huakuii</name>
    <dbReference type="NCBI Taxonomy" id="28104"/>
    <lineage>
        <taxon>Bacteria</taxon>
        <taxon>Pseudomonadati</taxon>
        <taxon>Pseudomonadota</taxon>
        <taxon>Alphaproteobacteria</taxon>
        <taxon>Hyphomicrobiales</taxon>
        <taxon>Phyllobacteriaceae</taxon>
        <taxon>Mesorhizobium</taxon>
    </lineage>
</organism>
<feature type="chain" id="PRO_5028840157" evidence="6">
    <location>
        <begin position="25"/>
        <end position="437"/>
    </location>
</feature>
<evidence type="ECO:0000313" key="8">
    <source>
        <dbReference type="Proteomes" id="UP000515465"/>
    </source>
</evidence>
<dbReference type="Pfam" id="PF01547">
    <property type="entry name" value="SBP_bac_1"/>
    <property type="match status" value="1"/>
</dbReference>
<gene>
    <name evidence="7" type="ORF">HB778_04810</name>
</gene>
<evidence type="ECO:0000256" key="4">
    <source>
        <dbReference type="ARBA" id="ARBA00022729"/>
    </source>
</evidence>
<evidence type="ECO:0000256" key="5">
    <source>
        <dbReference type="ARBA" id="ARBA00022764"/>
    </source>
</evidence>
<comment type="similarity">
    <text evidence="2">Belongs to the bacterial solute-binding protein 1 family.</text>
</comment>
<dbReference type="GO" id="GO:0042597">
    <property type="term" value="C:periplasmic space"/>
    <property type="evidence" value="ECO:0007669"/>
    <property type="project" value="UniProtKB-SubCell"/>
</dbReference>
<name>A0A7G6T311_9HYPH</name>
<protein>
    <submittedName>
        <fullName evidence="7">Extracellular solute-binding protein</fullName>
    </submittedName>
</protein>
<evidence type="ECO:0000256" key="1">
    <source>
        <dbReference type="ARBA" id="ARBA00004418"/>
    </source>
</evidence>
<evidence type="ECO:0000256" key="3">
    <source>
        <dbReference type="ARBA" id="ARBA00022448"/>
    </source>
</evidence>
<dbReference type="Proteomes" id="UP000515465">
    <property type="component" value="Chromosome"/>
</dbReference>